<dbReference type="EMBL" id="BQXU01000030">
    <property type="protein sequence ID" value="GKT49504.1"/>
    <property type="molecule type" value="Genomic_DNA"/>
</dbReference>
<keyword evidence="1" id="KW-1133">Transmembrane helix</keyword>
<comment type="caution">
    <text evidence="2">The sequence shown here is derived from an EMBL/GenBank/DDBJ whole genome shotgun (WGS) entry which is preliminary data.</text>
</comment>
<evidence type="ECO:0000313" key="2">
    <source>
        <dbReference type="EMBL" id="GKT49504.1"/>
    </source>
</evidence>
<gene>
    <name evidence="2" type="ORF">ColSpa_09685</name>
</gene>
<dbReference type="Proteomes" id="UP001055115">
    <property type="component" value="Unassembled WGS sequence"/>
</dbReference>
<protein>
    <submittedName>
        <fullName evidence="2">Uncharacterized protein</fullName>
    </submittedName>
</protein>
<keyword evidence="1" id="KW-0812">Transmembrane</keyword>
<name>A0AA37PC68_9PEZI</name>
<proteinExistence type="predicted"/>
<dbReference type="RefSeq" id="XP_049131854.1">
    <property type="nucleotide sequence ID" value="XM_049275897.1"/>
</dbReference>
<dbReference type="AlphaFoldDB" id="A0AA37PC68"/>
<keyword evidence="1" id="KW-0472">Membrane</keyword>
<evidence type="ECO:0000256" key="1">
    <source>
        <dbReference type="SAM" id="Phobius"/>
    </source>
</evidence>
<reference evidence="2 3" key="1">
    <citation type="submission" date="2022-03" db="EMBL/GenBank/DDBJ databases">
        <title>Genome data of Colletotrichum spp.</title>
        <authorList>
            <person name="Utami Y.D."/>
            <person name="Hiruma K."/>
        </authorList>
    </citation>
    <scope>NUCLEOTIDE SEQUENCE [LARGE SCALE GENOMIC DNA]</scope>
    <source>
        <strain evidence="2 3">MAFF 239500</strain>
    </source>
</reference>
<dbReference type="GeneID" id="73330487"/>
<feature type="transmembrane region" description="Helical" evidence="1">
    <location>
        <begin position="66"/>
        <end position="84"/>
    </location>
</feature>
<sequence length="88" mass="9796">MADAKKKESSLQLPLQRTNGKSLTGKIMWLPGKKNILTDLIDPVLDDGAYTHPVVIMSRIPSPEGLVGIFMVLKTLYLMNAIYIPRTQ</sequence>
<evidence type="ECO:0000313" key="3">
    <source>
        <dbReference type="Proteomes" id="UP001055115"/>
    </source>
</evidence>
<accession>A0AA37PC68</accession>
<keyword evidence="3" id="KW-1185">Reference proteome</keyword>
<organism evidence="2 3">
    <name type="scientific">Colletotrichum spaethianum</name>
    <dbReference type="NCBI Taxonomy" id="700344"/>
    <lineage>
        <taxon>Eukaryota</taxon>
        <taxon>Fungi</taxon>
        <taxon>Dikarya</taxon>
        <taxon>Ascomycota</taxon>
        <taxon>Pezizomycotina</taxon>
        <taxon>Sordariomycetes</taxon>
        <taxon>Hypocreomycetidae</taxon>
        <taxon>Glomerellales</taxon>
        <taxon>Glomerellaceae</taxon>
        <taxon>Colletotrichum</taxon>
        <taxon>Colletotrichum spaethianum species complex</taxon>
    </lineage>
</organism>